<evidence type="ECO:0000256" key="4">
    <source>
        <dbReference type="SAM" id="Phobius"/>
    </source>
</evidence>
<dbReference type="EC" id="2.7.13.3" evidence="2"/>
<dbReference type="PANTHER" id="PTHR43547:SF2">
    <property type="entry name" value="HYBRID SIGNAL TRANSDUCTION HISTIDINE KINASE C"/>
    <property type="match status" value="1"/>
</dbReference>
<dbReference type="CDD" id="cd00082">
    <property type="entry name" value="HisKA"/>
    <property type="match status" value="1"/>
</dbReference>
<evidence type="ECO:0000313" key="6">
    <source>
        <dbReference type="EMBL" id="REC73424.1"/>
    </source>
</evidence>
<keyword evidence="4" id="KW-0472">Membrane</keyword>
<protein>
    <recommendedName>
        <fullName evidence="2">histidine kinase</fullName>
        <ecNumber evidence="2">2.7.13.3</ecNumber>
    </recommendedName>
</protein>
<dbReference type="InterPro" id="IPR011110">
    <property type="entry name" value="Reg_prop"/>
</dbReference>
<evidence type="ECO:0000256" key="1">
    <source>
        <dbReference type="ARBA" id="ARBA00000085"/>
    </source>
</evidence>
<keyword evidence="7" id="KW-1185">Reference proteome</keyword>
<dbReference type="AlphaFoldDB" id="A0A3D9D624"/>
<dbReference type="PANTHER" id="PTHR43547">
    <property type="entry name" value="TWO-COMPONENT HISTIDINE KINASE"/>
    <property type="match status" value="1"/>
</dbReference>
<dbReference type="Pfam" id="PF07494">
    <property type="entry name" value="Reg_prop"/>
    <property type="match status" value="1"/>
</dbReference>
<feature type="transmembrane region" description="Helical" evidence="4">
    <location>
        <begin position="716"/>
        <end position="734"/>
    </location>
</feature>
<gene>
    <name evidence="6" type="ORF">DRF60_19560</name>
</gene>
<organism evidence="6 7">
    <name type="scientific">Chryseobacterium elymi</name>
    <dbReference type="NCBI Taxonomy" id="395936"/>
    <lineage>
        <taxon>Bacteria</taxon>
        <taxon>Pseudomonadati</taxon>
        <taxon>Bacteroidota</taxon>
        <taxon>Flavobacteriia</taxon>
        <taxon>Flavobacteriales</taxon>
        <taxon>Weeksellaceae</taxon>
        <taxon>Chryseobacterium group</taxon>
        <taxon>Chryseobacterium</taxon>
    </lineage>
</organism>
<dbReference type="RefSeq" id="WP_116014751.1">
    <property type="nucleotide sequence ID" value="NZ_QNUH01000028.1"/>
</dbReference>
<keyword evidence="6" id="KW-0547">Nucleotide-binding</keyword>
<dbReference type="GO" id="GO:0000155">
    <property type="term" value="F:phosphorelay sensor kinase activity"/>
    <property type="evidence" value="ECO:0007669"/>
    <property type="project" value="InterPro"/>
</dbReference>
<evidence type="ECO:0000259" key="5">
    <source>
        <dbReference type="PROSITE" id="PS50109"/>
    </source>
</evidence>
<reference evidence="6 7" key="1">
    <citation type="journal article" date="2010" name="Syst. Appl. Microbiol.">
        <title>Four new species of Chryseobacterium from the rhizosphere of coastal sand dune plants, Chryseobacterium elymi sp. nov., Chryseobacterium hagamense sp. nov., Chryseobacterium lathyri sp. nov. and Chryseobacterium rhizosphaerae sp. nov.</title>
        <authorList>
            <person name="Cho S.H."/>
            <person name="Lee K.S."/>
            <person name="Shin D.S."/>
            <person name="Han J.H."/>
            <person name="Park K.S."/>
            <person name="Lee C.H."/>
            <person name="Park K.H."/>
            <person name="Kim S.B."/>
        </authorList>
    </citation>
    <scope>NUCLEOTIDE SEQUENCE [LARGE SCALE GENOMIC DNA]</scope>
    <source>
        <strain evidence="6 7">KCTC 22547</strain>
    </source>
</reference>
<dbReference type="Gene3D" id="2.60.40.10">
    <property type="entry name" value="Immunoglobulins"/>
    <property type="match status" value="1"/>
</dbReference>
<dbReference type="EMBL" id="QNUH01000028">
    <property type="protein sequence ID" value="REC73424.1"/>
    <property type="molecule type" value="Genomic_DNA"/>
</dbReference>
<dbReference type="InterPro" id="IPR003661">
    <property type="entry name" value="HisK_dim/P_dom"/>
</dbReference>
<dbReference type="SUPFAM" id="SSF55874">
    <property type="entry name" value="ATPase domain of HSP90 chaperone/DNA topoisomerase II/histidine kinase"/>
    <property type="match status" value="1"/>
</dbReference>
<dbReference type="InterPro" id="IPR036890">
    <property type="entry name" value="HATPase_C_sf"/>
</dbReference>
<dbReference type="SMART" id="SM00387">
    <property type="entry name" value="HATPase_c"/>
    <property type="match status" value="1"/>
</dbReference>
<dbReference type="InterPro" id="IPR003594">
    <property type="entry name" value="HATPase_dom"/>
</dbReference>
<feature type="domain" description="Histidine kinase" evidence="5">
    <location>
        <begin position="786"/>
        <end position="1001"/>
    </location>
</feature>
<dbReference type="Pfam" id="PF02518">
    <property type="entry name" value="HATPase_c"/>
    <property type="match status" value="1"/>
</dbReference>
<keyword evidence="4" id="KW-0812">Transmembrane</keyword>
<dbReference type="InterPro" id="IPR015943">
    <property type="entry name" value="WD40/YVTN_repeat-like_dom_sf"/>
</dbReference>
<evidence type="ECO:0000313" key="7">
    <source>
        <dbReference type="Proteomes" id="UP000257030"/>
    </source>
</evidence>
<dbReference type="GO" id="GO:0005524">
    <property type="term" value="F:ATP binding"/>
    <property type="evidence" value="ECO:0007669"/>
    <property type="project" value="UniProtKB-KW"/>
</dbReference>
<proteinExistence type="predicted"/>
<comment type="caution">
    <text evidence="6">The sequence shown here is derived from an EMBL/GenBank/DDBJ whole genome shotgun (WGS) entry which is preliminary data.</text>
</comment>
<accession>A0A3D9D624</accession>
<dbReference type="SUPFAM" id="SSF69322">
    <property type="entry name" value="Tricorn protease domain 2"/>
    <property type="match status" value="1"/>
</dbReference>
<dbReference type="OrthoDB" id="8676692at2"/>
<evidence type="ECO:0000256" key="3">
    <source>
        <dbReference type="ARBA" id="ARBA00022553"/>
    </source>
</evidence>
<name>A0A3D9D624_9FLAO</name>
<dbReference type="Gene3D" id="2.130.10.10">
    <property type="entry name" value="YVTN repeat-like/Quinoprotein amine dehydrogenase"/>
    <property type="match status" value="2"/>
</dbReference>
<keyword evidence="4" id="KW-1133">Transmembrane helix</keyword>
<evidence type="ECO:0000256" key="2">
    <source>
        <dbReference type="ARBA" id="ARBA00012438"/>
    </source>
</evidence>
<comment type="catalytic activity">
    <reaction evidence="1">
        <text>ATP + protein L-histidine = ADP + protein N-phospho-L-histidine.</text>
        <dbReference type="EC" id="2.7.13.3"/>
    </reaction>
</comment>
<keyword evidence="3" id="KW-0597">Phosphoprotein</keyword>
<keyword evidence="6" id="KW-0067">ATP-binding</keyword>
<dbReference type="Gene3D" id="3.30.565.10">
    <property type="entry name" value="Histidine kinase-like ATPase, C-terminal domain"/>
    <property type="match status" value="1"/>
</dbReference>
<dbReference type="Proteomes" id="UP000257030">
    <property type="component" value="Unassembled WGS sequence"/>
</dbReference>
<sequence length="1003" mass="117016">MQKYTSAFLFFFFSIICSQQYNIQSYNTDNGLPQNSIKDIIKDKYGFIWLTTENGIVRYDGMKFVVYKNLPLNNQRFTFFYGYPEKDSIFTTGDSGKTLLINKRSPKVTKTSKRNVDFITRDNVNYFLYSSNYIYTTSPGISLYFPCQEGIYFIRENSIKYINNLSKAEENLNIKAKYKNIARIFVIDKSVFFIDYQSKKIQKIERGKIVSSYHEPLLTDPKSKVYWSRVNNQVFIFNRNSIYLCNYEDNRFKISKLVELDDISENIISVYYDKTYRRLYLGSSTYGLQIVSFTDFTTVQRPPSKPESVFYATLPYGSSSVINTYGEVYNRDGLVQDKHFKSIIPFFLAYDQEDNIIARKASDLLLYQKKKAYTRTVSKRNTILIDFFFDTKRYYAFEALEKMDGTIGYSGVLMIYNDLSFKTVKKRVFFNDEPTKFLKFDKDYLLAGTTKGLYKVSLKTNKIINLNPNTELSIRNIIQSKDGNFWITTSGKGFYLLKNNRLIKMPYDVDNNISSSHTILEDQNAFFWIPTNNGLYKVPESQLLQYVQDKKTRVNYYRFSKVSGFKTNEFNGGSNVCGNKLGNGEFVLPSLDGLVFFNPTEIKSYYPESIHIERAVIDNKEQYFDKVLNLKPESNRIDIFIDVPYYSNPDNLIIEAKLSGIPNANWEPIEKDGKFSISNLAYGNHSFVVRTLISDKGEYLYKKINIIIPPYFYQRVWFKMLLSSIILFLLYFLVKWRIHFLEKKNHELEEIISSRTKSLSDTVEKLEITKIKLHKEIEQQKKLIGTITHDITTPVKFIALTAKEALNKNEYSGQQNEKILNSIYKSSDQLYNFTITLKEYADIYTHHQSDKTELYSLYKLIEEKKILFNAIAENNNTVIINNVDKTLWVWISKNILSAIVHNLLDNSVKFTKDGFITIESYVEGNIIILQIRDTGIGMDEKKIEYYTKLQGNIENEKLLLQKYGMGLHLVLQLLQMIEGKIVLKKNKLKGTSFKLILTNKKND</sequence>
<dbReference type="InterPro" id="IPR013783">
    <property type="entry name" value="Ig-like_fold"/>
</dbReference>
<dbReference type="PROSITE" id="PS50109">
    <property type="entry name" value="HIS_KIN"/>
    <property type="match status" value="1"/>
</dbReference>
<dbReference type="InterPro" id="IPR005467">
    <property type="entry name" value="His_kinase_dom"/>
</dbReference>